<evidence type="ECO:0000256" key="4">
    <source>
        <dbReference type="ARBA" id="ARBA00023163"/>
    </source>
</evidence>
<sequence>MVIASHLQFDKNEDKVKIKVEEVDEEEDEEEEIPAILEETEILHRLREYNELITWMDSEFQNQSQDLFHKKLERMQHEMLDIQQGSHPAYLDEVSDLKLKREKTIFSAECFMAYQLEFAEGQHAQSMNTIQDEFEMERRHLHTTLMTIIDDRRKQIKEDKLEDKSFNIEDVFQDAHSRISHRRNLRNNKKPQGDKLHGLSSRHEPTRRRQARVVTLHNIHAQPFSKEEEELKADFISMKIR</sequence>
<keyword evidence="5" id="KW-0539">Nucleus</keyword>
<name>A0ABR3AU41_PHYBL</name>
<comment type="subcellular location">
    <subcellularLocation>
        <location evidence="1">Nucleus</location>
    </subcellularLocation>
</comment>
<evidence type="ECO:0000256" key="5">
    <source>
        <dbReference type="ARBA" id="ARBA00023242"/>
    </source>
</evidence>
<accession>A0ABR3AU41</accession>
<evidence type="ECO:0000256" key="2">
    <source>
        <dbReference type="ARBA" id="ARBA00022491"/>
    </source>
</evidence>
<dbReference type="Proteomes" id="UP001448207">
    <property type="component" value="Unassembled WGS sequence"/>
</dbReference>
<organism evidence="7 8">
    <name type="scientific">Phycomyces blakesleeanus</name>
    <dbReference type="NCBI Taxonomy" id="4837"/>
    <lineage>
        <taxon>Eukaryota</taxon>
        <taxon>Fungi</taxon>
        <taxon>Fungi incertae sedis</taxon>
        <taxon>Mucoromycota</taxon>
        <taxon>Mucoromycotina</taxon>
        <taxon>Mucoromycetes</taxon>
        <taxon>Mucorales</taxon>
        <taxon>Phycomycetaceae</taxon>
        <taxon>Phycomyces</taxon>
    </lineage>
</organism>
<feature type="region of interest" description="Disordered" evidence="6">
    <location>
        <begin position="179"/>
        <end position="209"/>
    </location>
</feature>
<keyword evidence="3" id="KW-0805">Transcription regulation</keyword>
<feature type="compositionally biased region" description="Basic and acidic residues" evidence="6">
    <location>
        <begin position="191"/>
        <end position="204"/>
    </location>
</feature>
<reference evidence="7 8" key="1">
    <citation type="submission" date="2024-04" db="EMBL/GenBank/DDBJ databases">
        <title>Symmetric and asymmetric DNA N6-adenine methylation regulates different biological responses in Mucorales.</title>
        <authorList>
            <consortium name="Lawrence Berkeley National Laboratory"/>
            <person name="Lax C."/>
            <person name="Mondo S.J."/>
            <person name="Osorio-Concepcion M."/>
            <person name="Muszewska A."/>
            <person name="Corrochano-Luque M."/>
            <person name="Gutierrez G."/>
            <person name="Riley R."/>
            <person name="Lipzen A."/>
            <person name="Guo J."/>
            <person name="Hundley H."/>
            <person name="Amirebrahimi M."/>
            <person name="Ng V."/>
            <person name="Lorenzo-Gutierrez D."/>
            <person name="Binder U."/>
            <person name="Yang J."/>
            <person name="Song Y."/>
            <person name="Canovas D."/>
            <person name="Navarro E."/>
            <person name="Freitag M."/>
            <person name="Gabaldon T."/>
            <person name="Grigoriev I.V."/>
            <person name="Corrochano L.M."/>
            <person name="Nicolas F.E."/>
            <person name="Garre V."/>
        </authorList>
    </citation>
    <scope>NUCLEOTIDE SEQUENCE [LARGE SCALE GENOMIC DNA]</scope>
    <source>
        <strain evidence="7 8">L51</strain>
    </source>
</reference>
<evidence type="ECO:0000256" key="3">
    <source>
        <dbReference type="ARBA" id="ARBA00023015"/>
    </source>
</evidence>
<comment type="caution">
    <text evidence="7">The sequence shown here is derived from an EMBL/GenBank/DDBJ whole genome shotgun (WGS) entry which is preliminary data.</text>
</comment>
<protein>
    <submittedName>
        <fullName evidence="7">Uncharacterized protein</fullName>
    </submittedName>
</protein>
<evidence type="ECO:0000256" key="1">
    <source>
        <dbReference type="ARBA" id="ARBA00004123"/>
    </source>
</evidence>
<evidence type="ECO:0000313" key="8">
    <source>
        <dbReference type="Proteomes" id="UP001448207"/>
    </source>
</evidence>
<dbReference type="Pfam" id="PF08598">
    <property type="entry name" value="Sds3"/>
    <property type="match status" value="1"/>
</dbReference>
<gene>
    <name evidence="7" type="ORF">J3Q64DRAFT_1205232</name>
</gene>
<proteinExistence type="predicted"/>
<keyword evidence="4" id="KW-0804">Transcription</keyword>
<feature type="compositionally biased region" description="Basic residues" evidence="6">
    <location>
        <begin position="179"/>
        <end position="189"/>
    </location>
</feature>
<keyword evidence="2" id="KW-0678">Repressor</keyword>
<dbReference type="InterPro" id="IPR013907">
    <property type="entry name" value="Sds3"/>
</dbReference>
<keyword evidence="8" id="KW-1185">Reference proteome</keyword>
<evidence type="ECO:0000256" key="6">
    <source>
        <dbReference type="SAM" id="MobiDB-lite"/>
    </source>
</evidence>
<dbReference type="EMBL" id="JBCLYO010000019">
    <property type="protein sequence ID" value="KAL0081016.1"/>
    <property type="molecule type" value="Genomic_DNA"/>
</dbReference>
<evidence type="ECO:0000313" key="7">
    <source>
        <dbReference type="EMBL" id="KAL0081016.1"/>
    </source>
</evidence>